<dbReference type="Gene3D" id="3.30.50.10">
    <property type="entry name" value="Erythroid Transcription Factor GATA-1, subunit A"/>
    <property type="match status" value="1"/>
</dbReference>
<proteinExistence type="predicted"/>
<comment type="caution">
    <text evidence="8">The sequence shown here is derived from an EMBL/GenBank/DDBJ whole genome shotgun (WGS) entry which is preliminary data.</text>
</comment>
<dbReference type="SUPFAM" id="SSF57716">
    <property type="entry name" value="Glucocorticoid receptor-like (DNA-binding domain)"/>
    <property type="match status" value="1"/>
</dbReference>
<evidence type="ECO:0000313" key="8">
    <source>
        <dbReference type="EMBL" id="PWY80677.1"/>
    </source>
</evidence>
<dbReference type="Pfam" id="PF00320">
    <property type="entry name" value="GATA"/>
    <property type="match status" value="1"/>
</dbReference>
<dbReference type="PROSITE" id="PS00344">
    <property type="entry name" value="GATA_ZN_FINGER_1"/>
    <property type="match status" value="1"/>
</dbReference>
<keyword evidence="9" id="KW-1185">Reference proteome</keyword>
<feature type="region of interest" description="Disordered" evidence="5">
    <location>
        <begin position="368"/>
        <end position="392"/>
    </location>
</feature>
<dbReference type="CDD" id="cd00202">
    <property type="entry name" value="ZnF_GATA"/>
    <property type="match status" value="1"/>
</dbReference>
<dbReference type="STRING" id="1448321.A0A317W618"/>
<evidence type="ECO:0000256" key="1">
    <source>
        <dbReference type="ARBA" id="ARBA00022723"/>
    </source>
</evidence>
<feature type="compositionally biased region" description="Polar residues" evidence="5">
    <location>
        <begin position="371"/>
        <end position="386"/>
    </location>
</feature>
<dbReference type="SMART" id="SM00401">
    <property type="entry name" value="ZnF_GATA"/>
    <property type="match status" value="1"/>
</dbReference>
<keyword evidence="2 4" id="KW-0863">Zinc-finger</keyword>
<dbReference type="InterPro" id="IPR000014">
    <property type="entry name" value="PAS"/>
</dbReference>
<dbReference type="GO" id="GO:0008270">
    <property type="term" value="F:zinc ion binding"/>
    <property type="evidence" value="ECO:0007669"/>
    <property type="project" value="UniProtKB-KW"/>
</dbReference>
<dbReference type="PROSITE" id="PS50112">
    <property type="entry name" value="PAS"/>
    <property type="match status" value="1"/>
</dbReference>
<evidence type="ECO:0000259" key="6">
    <source>
        <dbReference type="PROSITE" id="PS50112"/>
    </source>
</evidence>
<dbReference type="PROSITE" id="PS50114">
    <property type="entry name" value="GATA_ZN_FINGER_2"/>
    <property type="match status" value="1"/>
</dbReference>
<feature type="region of interest" description="Disordered" evidence="5">
    <location>
        <begin position="239"/>
        <end position="337"/>
    </location>
</feature>
<dbReference type="InterPro" id="IPR013088">
    <property type="entry name" value="Znf_NHR/GATA"/>
</dbReference>
<dbReference type="InterPro" id="IPR035965">
    <property type="entry name" value="PAS-like_dom_sf"/>
</dbReference>
<dbReference type="AlphaFoldDB" id="A0A317W618"/>
<evidence type="ECO:0000256" key="4">
    <source>
        <dbReference type="PROSITE-ProRule" id="PRU00094"/>
    </source>
</evidence>
<dbReference type="RefSeq" id="XP_025398980.1">
    <property type="nucleotide sequence ID" value="XM_025543358.1"/>
</dbReference>
<evidence type="ECO:0000256" key="2">
    <source>
        <dbReference type="ARBA" id="ARBA00022771"/>
    </source>
</evidence>
<dbReference type="Proteomes" id="UP000247233">
    <property type="component" value="Unassembled WGS sequence"/>
</dbReference>
<protein>
    <recommendedName>
        <fullName evidence="10">GATA transcription factor LreB</fullName>
    </recommendedName>
</protein>
<evidence type="ECO:0000313" key="9">
    <source>
        <dbReference type="Proteomes" id="UP000247233"/>
    </source>
</evidence>
<accession>A0A317W618</accession>
<reference evidence="8 9" key="1">
    <citation type="submission" date="2016-12" db="EMBL/GenBank/DDBJ databases">
        <title>The genomes of Aspergillus section Nigri reveals drivers in fungal speciation.</title>
        <authorList>
            <consortium name="DOE Joint Genome Institute"/>
            <person name="Vesth T.C."/>
            <person name="Nybo J."/>
            <person name="Theobald S."/>
            <person name="Brandl J."/>
            <person name="Frisvad J.C."/>
            <person name="Nielsen K.F."/>
            <person name="Lyhne E.K."/>
            <person name="Kogle M.E."/>
            <person name="Kuo A."/>
            <person name="Riley R."/>
            <person name="Clum A."/>
            <person name="Nolan M."/>
            <person name="Lipzen A."/>
            <person name="Salamov A."/>
            <person name="Henrissat B."/>
            <person name="Wiebenga A."/>
            <person name="De Vries R.P."/>
            <person name="Grigoriev I.V."/>
            <person name="Mortensen U.H."/>
            <person name="Andersen M.R."/>
            <person name="Baker S.E."/>
        </authorList>
    </citation>
    <scope>NUCLEOTIDE SEQUENCE [LARGE SCALE GENOMIC DNA]</scope>
    <source>
        <strain evidence="8 9">CBS 117.55</strain>
    </source>
</reference>
<evidence type="ECO:0000259" key="7">
    <source>
        <dbReference type="PROSITE" id="PS50114"/>
    </source>
</evidence>
<dbReference type="SUPFAM" id="SSF55785">
    <property type="entry name" value="PYP-like sensor domain (PAS domain)"/>
    <property type="match status" value="1"/>
</dbReference>
<dbReference type="VEuPathDB" id="FungiDB:BO70DRAFT_362624"/>
<dbReference type="GO" id="GO:0006355">
    <property type="term" value="P:regulation of DNA-templated transcription"/>
    <property type="evidence" value="ECO:0007669"/>
    <property type="project" value="InterPro"/>
</dbReference>
<keyword evidence="1" id="KW-0479">Metal-binding</keyword>
<dbReference type="PANTHER" id="PTHR45658">
    <property type="entry name" value="GATA TRANSCRIPTION FACTOR"/>
    <property type="match status" value="1"/>
</dbReference>
<dbReference type="CDD" id="cd00130">
    <property type="entry name" value="PAS"/>
    <property type="match status" value="1"/>
</dbReference>
<dbReference type="GO" id="GO:0043565">
    <property type="term" value="F:sequence-specific DNA binding"/>
    <property type="evidence" value="ECO:0007669"/>
    <property type="project" value="InterPro"/>
</dbReference>
<dbReference type="SMART" id="SM00091">
    <property type="entry name" value="PAS"/>
    <property type="match status" value="1"/>
</dbReference>
<dbReference type="NCBIfam" id="TIGR00229">
    <property type="entry name" value="sensory_box"/>
    <property type="match status" value="1"/>
</dbReference>
<dbReference type="GeneID" id="37065595"/>
<organism evidence="8 9">
    <name type="scientific">Aspergillus heteromorphus CBS 117.55</name>
    <dbReference type="NCBI Taxonomy" id="1448321"/>
    <lineage>
        <taxon>Eukaryota</taxon>
        <taxon>Fungi</taxon>
        <taxon>Dikarya</taxon>
        <taxon>Ascomycota</taxon>
        <taxon>Pezizomycotina</taxon>
        <taxon>Eurotiomycetes</taxon>
        <taxon>Eurotiomycetidae</taxon>
        <taxon>Eurotiales</taxon>
        <taxon>Aspergillaceae</taxon>
        <taxon>Aspergillus</taxon>
        <taxon>Aspergillus subgen. Circumdati</taxon>
    </lineage>
</organism>
<evidence type="ECO:0008006" key="10">
    <source>
        <dbReference type="Google" id="ProtNLM"/>
    </source>
</evidence>
<dbReference type="InterPro" id="IPR013655">
    <property type="entry name" value="PAS_fold_3"/>
</dbReference>
<dbReference type="OrthoDB" id="2162994at2759"/>
<keyword evidence="3" id="KW-0862">Zinc</keyword>
<dbReference type="InterPro" id="IPR051140">
    <property type="entry name" value="GATA_TF"/>
</dbReference>
<dbReference type="InterPro" id="IPR000679">
    <property type="entry name" value="Znf_GATA"/>
</dbReference>
<dbReference type="EMBL" id="MSFL01000014">
    <property type="protein sequence ID" value="PWY80677.1"/>
    <property type="molecule type" value="Genomic_DNA"/>
</dbReference>
<dbReference type="Gene3D" id="3.30.450.20">
    <property type="entry name" value="PAS domain"/>
    <property type="match status" value="1"/>
</dbReference>
<evidence type="ECO:0000256" key="5">
    <source>
        <dbReference type="SAM" id="MobiDB-lite"/>
    </source>
</evidence>
<evidence type="ECO:0000256" key="3">
    <source>
        <dbReference type="ARBA" id="ARBA00022833"/>
    </source>
</evidence>
<gene>
    <name evidence="8" type="ORF">BO70DRAFT_362624</name>
</gene>
<sequence length="439" mass="47177">MDTRSVPRSVGLGAASLLQLSSSSSSASSSAAAAAAVAATTAAGAPPAVAIAGLVPSSPELPAGMNGNDGWANRVMTELKDLVLLLGHDGRVMYVSPSCLEITGFETKALEKSDFSRFVHEDDKTILRQELDECMETDRFIRCHFRFCKPDNSVCLLEAYGHPHLTRTTASPVDATAEGPAAAGTAAGAGLNRTKMMALCKGIFLTCRPYPTRGAQMLDSFLEHKIENIRLNQRIAQLKEEEEEEMSSRQQSGSGPGPGPSGITGIQQTTTTTTQRTYISSTTHSTFTQAMVREASVSGDENESSDTVTNTDEADADSQSIQDQDLEQGPPAEDMSHIDGIEVMTGLYYGEGERSQGLNTGVRHGRLVHYNSESSPPTDAQSTSSADVDRRKRMKGEYMCTDCGTSDSPEWRKGPEGPKSLCNACGLRWAKKEKRRHDV</sequence>
<dbReference type="Pfam" id="PF08447">
    <property type="entry name" value="PAS_3"/>
    <property type="match status" value="1"/>
</dbReference>
<name>A0A317W618_9EURO</name>
<feature type="compositionally biased region" description="Low complexity" evidence="5">
    <location>
        <begin position="263"/>
        <end position="283"/>
    </location>
</feature>
<feature type="domain" description="PAS" evidence="6">
    <location>
        <begin position="74"/>
        <end position="138"/>
    </location>
</feature>
<dbReference type="PANTHER" id="PTHR45658:SF18">
    <property type="entry name" value="PROTEIN GAT2"/>
    <property type="match status" value="1"/>
</dbReference>
<feature type="domain" description="GATA-type" evidence="7">
    <location>
        <begin position="394"/>
        <end position="427"/>
    </location>
</feature>